<reference evidence="1 2" key="1">
    <citation type="submission" date="2016-12" db="EMBL/GenBank/DDBJ databases">
        <title>Study of bacterial adaptation to deep sea.</title>
        <authorList>
            <person name="Song J."/>
            <person name="Yoshizawa S."/>
            <person name="Kogure K."/>
        </authorList>
    </citation>
    <scope>NUCLEOTIDE SEQUENCE [LARGE SCALE GENOMIC DNA]</scope>
    <source>
        <strain evidence="1 2">SAORIC-165</strain>
    </source>
</reference>
<organism evidence="1 2">
    <name type="scientific">Rubritalea profundi</name>
    <dbReference type="NCBI Taxonomy" id="1658618"/>
    <lineage>
        <taxon>Bacteria</taxon>
        <taxon>Pseudomonadati</taxon>
        <taxon>Verrucomicrobiota</taxon>
        <taxon>Verrucomicrobiia</taxon>
        <taxon>Verrucomicrobiales</taxon>
        <taxon>Rubritaleaceae</taxon>
        <taxon>Rubritalea</taxon>
    </lineage>
</organism>
<evidence type="ECO:0000313" key="1">
    <source>
        <dbReference type="EMBL" id="PQJ28284.1"/>
    </source>
</evidence>
<gene>
    <name evidence="1" type="ORF">BSZ32_07025</name>
</gene>
<comment type="caution">
    <text evidence="1">The sequence shown here is derived from an EMBL/GenBank/DDBJ whole genome shotgun (WGS) entry which is preliminary data.</text>
</comment>
<accession>A0A2S7U1L6</accession>
<dbReference type="Proteomes" id="UP000239907">
    <property type="component" value="Unassembled WGS sequence"/>
</dbReference>
<dbReference type="AlphaFoldDB" id="A0A2S7U1L6"/>
<sequence length="103" mass="11328">MIIHLAGLFRTVEDASSLFADDWQTNQHAPIAKSQNIQGLATSLGRDSPPPQSHQTLLARLSDLRCSSVSKVIRSKVRKDLSGGDRSIAQVLPQQSLNTFYHC</sequence>
<keyword evidence="2" id="KW-1185">Reference proteome</keyword>
<proteinExistence type="predicted"/>
<protein>
    <submittedName>
        <fullName evidence="1">Uncharacterized protein</fullName>
    </submittedName>
</protein>
<dbReference type="EMBL" id="MQWA01000001">
    <property type="protein sequence ID" value="PQJ28284.1"/>
    <property type="molecule type" value="Genomic_DNA"/>
</dbReference>
<evidence type="ECO:0000313" key="2">
    <source>
        <dbReference type="Proteomes" id="UP000239907"/>
    </source>
</evidence>
<name>A0A2S7U1L6_9BACT</name>